<evidence type="ECO:0000313" key="2">
    <source>
        <dbReference type="Proteomes" id="UP001432322"/>
    </source>
</evidence>
<accession>A0AAV5VG23</accession>
<dbReference type="Proteomes" id="UP001432322">
    <property type="component" value="Unassembled WGS sequence"/>
</dbReference>
<dbReference type="EMBL" id="BTSY01000003">
    <property type="protein sequence ID" value="GMT18311.1"/>
    <property type="molecule type" value="Genomic_DNA"/>
</dbReference>
<proteinExistence type="predicted"/>
<sequence>MTRRLRCSSGSGYAHVLLVVLERLNGEERVDLLAGENGGTVVRVLDHKELLPSLADSHSENLLEGRVRFLLDTRLVSLALLLGGASALKLGDEIGTGGVDGVLPRRLVERETLPLYEVFDASVLVGSLVEDLLDGELVTVIVAHRSLVLLVRRHDRLT</sequence>
<feature type="non-terminal residue" evidence="1">
    <location>
        <position position="158"/>
    </location>
</feature>
<keyword evidence="2" id="KW-1185">Reference proteome</keyword>
<name>A0AAV5VG23_9BILA</name>
<protein>
    <recommendedName>
        <fullName evidence="3">Ribosomal protein</fullName>
    </recommendedName>
</protein>
<evidence type="ECO:0008006" key="3">
    <source>
        <dbReference type="Google" id="ProtNLM"/>
    </source>
</evidence>
<dbReference type="AlphaFoldDB" id="A0AAV5VG23"/>
<organism evidence="1 2">
    <name type="scientific">Pristionchus fissidentatus</name>
    <dbReference type="NCBI Taxonomy" id="1538716"/>
    <lineage>
        <taxon>Eukaryota</taxon>
        <taxon>Metazoa</taxon>
        <taxon>Ecdysozoa</taxon>
        <taxon>Nematoda</taxon>
        <taxon>Chromadorea</taxon>
        <taxon>Rhabditida</taxon>
        <taxon>Rhabditina</taxon>
        <taxon>Diplogasteromorpha</taxon>
        <taxon>Diplogasteroidea</taxon>
        <taxon>Neodiplogasteridae</taxon>
        <taxon>Pristionchus</taxon>
    </lineage>
</organism>
<comment type="caution">
    <text evidence="1">The sequence shown here is derived from an EMBL/GenBank/DDBJ whole genome shotgun (WGS) entry which is preliminary data.</text>
</comment>
<evidence type="ECO:0000313" key="1">
    <source>
        <dbReference type="EMBL" id="GMT18311.1"/>
    </source>
</evidence>
<reference evidence="1" key="1">
    <citation type="submission" date="2023-10" db="EMBL/GenBank/DDBJ databases">
        <title>Genome assembly of Pristionchus species.</title>
        <authorList>
            <person name="Yoshida K."/>
            <person name="Sommer R.J."/>
        </authorList>
    </citation>
    <scope>NUCLEOTIDE SEQUENCE</scope>
    <source>
        <strain evidence="1">RS5133</strain>
    </source>
</reference>
<gene>
    <name evidence="1" type="ORF">PFISCL1PPCAC_9608</name>
</gene>